<proteinExistence type="predicted"/>
<dbReference type="EMBL" id="QXFW01000040">
    <property type="protein sequence ID" value="KAE9028640.1"/>
    <property type="molecule type" value="Genomic_DNA"/>
</dbReference>
<evidence type="ECO:0000313" key="7">
    <source>
        <dbReference type="EMBL" id="KAE9255355.1"/>
    </source>
</evidence>
<dbReference type="GO" id="GO:0005829">
    <property type="term" value="C:cytosol"/>
    <property type="evidence" value="ECO:0007669"/>
    <property type="project" value="TreeGrafter"/>
</dbReference>
<dbReference type="EMBL" id="QXGA01000043">
    <property type="protein sequence ID" value="KAE9154287.1"/>
    <property type="molecule type" value="Genomic_DNA"/>
</dbReference>
<name>A0A6A3TLW2_9STRA</name>
<dbReference type="EMBL" id="QXFY01000049">
    <property type="protein sequence ID" value="KAE9360283.1"/>
    <property type="molecule type" value="Genomic_DNA"/>
</dbReference>
<gene>
    <name evidence="7" type="ORF">PF002_g2388</name>
    <name evidence="6" type="ORF">PF004_g1603</name>
    <name evidence="5" type="ORF">PF006_g1651</name>
    <name evidence="4" type="ORF">PF007_g2133</name>
    <name evidence="8" type="ORF">PF008_g1861</name>
    <name evidence="1" type="ORF">PF009_g2327</name>
    <name evidence="3" type="ORF">PF010_g1636</name>
    <name evidence="2" type="ORF">PF011_g1450</name>
</gene>
<evidence type="ECO:0000313" key="15">
    <source>
        <dbReference type="Proteomes" id="UP000486351"/>
    </source>
</evidence>
<evidence type="ECO:0000313" key="4">
    <source>
        <dbReference type="EMBL" id="KAE9136575.1"/>
    </source>
</evidence>
<evidence type="ECO:0000313" key="13">
    <source>
        <dbReference type="Proteomes" id="UP000460718"/>
    </source>
</evidence>
<evidence type="ECO:0000313" key="12">
    <source>
        <dbReference type="Proteomes" id="UP000441208"/>
    </source>
</evidence>
<dbReference type="InterPro" id="IPR050967">
    <property type="entry name" value="Thiamine_Salvage_TenA"/>
</dbReference>
<dbReference type="Proteomes" id="UP000441208">
    <property type="component" value="Unassembled WGS sequence"/>
</dbReference>
<dbReference type="EMBL" id="QXFX01000042">
    <property type="protein sequence ID" value="KAE9136529.1"/>
    <property type="molecule type" value="Genomic_DNA"/>
</dbReference>
<comment type="caution">
    <text evidence="4">The sequence shown here is derived from an EMBL/GenBank/DDBJ whole genome shotgun (WGS) entry which is preliminary data.</text>
</comment>
<dbReference type="InterPro" id="IPR018116">
    <property type="entry name" value="Somatotropin_CS"/>
</dbReference>
<evidence type="ECO:0000313" key="2">
    <source>
        <dbReference type="EMBL" id="KAE9028640.1"/>
    </source>
</evidence>
<evidence type="ECO:0000313" key="3">
    <source>
        <dbReference type="EMBL" id="KAE9136529.1"/>
    </source>
</evidence>
<dbReference type="GO" id="GO:0005179">
    <property type="term" value="F:hormone activity"/>
    <property type="evidence" value="ECO:0007669"/>
    <property type="project" value="InterPro"/>
</dbReference>
<dbReference type="PANTHER" id="PTHR43198">
    <property type="entry name" value="BIFUNCTIONAL TH2 PROTEIN"/>
    <property type="match status" value="1"/>
</dbReference>
<dbReference type="GO" id="GO:0005576">
    <property type="term" value="C:extracellular region"/>
    <property type="evidence" value="ECO:0007669"/>
    <property type="project" value="InterPro"/>
</dbReference>
<dbReference type="EMBL" id="QXGF01000061">
    <property type="protein sequence ID" value="KAE8948093.1"/>
    <property type="molecule type" value="Genomic_DNA"/>
</dbReference>
<evidence type="ECO:0000313" key="14">
    <source>
        <dbReference type="Proteomes" id="UP000476176"/>
    </source>
</evidence>
<evidence type="ECO:0000313" key="9">
    <source>
        <dbReference type="Proteomes" id="UP000429523"/>
    </source>
</evidence>
<dbReference type="EMBL" id="QXGC01000041">
    <property type="protein sequence ID" value="KAE9253221.1"/>
    <property type="molecule type" value="Genomic_DNA"/>
</dbReference>
<dbReference type="Proteomes" id="UP000460718">
    <property type="component" value="Unassembled WGS sequence"/>
</dbReference>
<dbReference type="Proteomes" id="UP000476176">
    <property type="component" value="Unassembled WGS sequence"/>
</dbReference>
<dbReference type="Proteomes" id="UP000488956">
    <property type="component" value="Unassembled WGS sequence"/>
</dbReference>
<evidence type="ECO:0000313" key="5">
    <source>
        <dbReference type="EMBL" id="KAE9154287.1"/>
    </source>
</evidence>
<evidence type="ECO:0000313" key="1">
    <source>
        <dbReference type="EMBL" id="KAE8948093.1"/>
    </source>
</evidence>
<dbReference type="InterPro" id="IPR036412">
    <property type="entry name" value="HAD-like_sf"/>
</dbReference>
<evidence type="ECO:0000313" key="11">
    <source>
        <dbReference type="Proteomes" id="UP000440732"/>
    </source>
</evidence>
<dbReference type="PROSITE" id="PS00338">
    <property type="entry name" value="SOMATOTROPIN_2"/>
    <property type="match status" value="1"/>
</dbReference>
<dbReference type="Proteomes" id="UP000440732">
    <property type="component" value="Unassembled WGS sequence"/>
</dbReference>
<dbReference type="Proteomes" id="UP000440367">
    <property type="component" value="Unassembled WGS sequence"/>
</dbReference>
<dbReference type="Proteomes" id="UP000429523">
    <property type="component" value="Unassembled WGS sequence"/>
</dbReference>
<dbReference type="PANTHER" id="PTHR43198:SF2">
    <property type="entry name" value="SI:CH1073-67J19.1-RELATED"/>
    <property type="match status" value="1"/>
</dbReference>
<evidence type="ECO:0000313" key="10">
    <source>
        <dbReference type="Proteomes" id="UP000440367"/>
    </source>
</evidence>
<dbReference type="Gene3D" id="3.40.50.1000">
    <property type="entry name" value="HAD superfamily/HAD-like"/>
    <property type="match status" value="1"/>
</dbReference>
<protein>
    <submittedName>
        <fullName evidence="4">Uncharacterized protein</fullName>
    </submittedName>
</protein>
<accession>A0A6A3TLW2</accession>
<dbReference type="InterPro" id="IPR023214">
    <property type="entry name" value="HAD_sf"/>
</dbReference>
<dbReference type="Proteomes" id="UP000486351">
    <property type="component" value="Unassembled WGS sequence"/>
</dbReference>
<sequence length="123" mass="13718">MDEHGVATGEIDLKVQSPVDKARRVAELRSSHGETQQTLVFVGDSATDLLAMLEADVGVWLDSDATLSSSKLLQQLVRCYGIDIHPLTSYNYLLECAQHRRADSRRPVIFTATEWSQLRTIFG</sequence>
<organism evidence="4 12">
    <name type="scientific">Phytophthora fragariae</name>
    <dbReference type="NCBI Taxonomy" id="53985"/>
    <lineage>
        <taxon>Eukaryota</taxon>
        <taxon>Sar</taxon>
        <taxon>Stramenopiles</taxon>
        <taxon>Oomycota</taxon>
        <taxon>Peronosporomycetes</taxon>
        <taxon>Peronosporales</taxon>
        <taxon>Peronosporaceae</taxon>
        <taxon>Phytophthora</taxon>
    </lineage>
</organism>
<dbReference type="AlphaFoldDB" id="A0A6A3TLW2"/>
<evidence type="ECO:0000313" key="8">
    <source>
        <dbReference type="EMBL" id="KAE9360283.1"/>
    </source>
</evidence>
<dbReference type="SUPFAM" id="SSF56784">
    <property type="entry name" value="HAD-like"/>
    <property type="match status" value="1"/>
</dbReference>
<reference evidence="9 10" key="1">
    <citation type="submission" date="2018-08" db="EMBL/GenBank/DDBJ databases">
        <title>Genomic investigation of the strawberry pathogen Phytophthora fragariae indicates pathogenicity is determined by transcriptional variation in three key races.</title>
        <authorList>
            <person name="Adams T.M."/>
            <person name="Armitage A.D."/>
            <person name="Sobczyk M.K."/>
            <person name="Bates H.J."/>
            <person name="Dunwell J.M."/>
            <person name="Nellist C.F."/>
            <person name="Harrison R.J."/>
        </authorList>
    </citation>
    <scope>NUCLEOTIDE SEQUENCE [LARGE SCALE GENOMIC DNA]</scope>
    <source>
        <strain evidence="7 10">BC-1</strain>
        <strain evidence="6 14">BC-23</strain>
        <strain evidence="5 11">NOV-5</strain>
        <strain evidence="4 12">NOV-71</strain>
        <strain evidence="8 15">NOV-77</strain>
        <strain evidence="1 9">NOV-9</strain>
        <strain evidence="3 16">ONT-3</strain>
        <strain evidence="2 13">SCRP245</strain>
    </source>
</reference>
<evidence type="ECO:0000313" key="6">
    <source>
        <dbReference type="EMBL" id="KAE9253221.1"/>
    </source>
</evidence>
<dbReference type="EMBL" id="QXFZ01000056">
    <property type="protein sequence ID" value="KAE9136575.1"/>
    <property type="molecule type" value="Genomic_DNA"/>
</dbReference>
<dbReference type="EMBL" id="QXGD01000062">
    <property type="protein sequence ID" value="KAE9255355.1"/>
    <property type="molecule type" value="Genomic_DNA"/>
</dbReference>
<evidence type="ECO:0000313" key="16">
    <source>
        <dbReference type="Proteomes" id="UP000488956"/>
    </source>
</evidence>